<keyword evidence="2" id="KW-0808">Transferase</keyword>
<dbReference type="InterPro" id="IPR041698">
    <property type="entry name" value="Methyltransf_25"/>
</dbReference>
<dbReference type="KEGG" id="pfer:IRI77_12980"/>
<dbReference type="Proteomes" id="UP000593892">
    <property type="component" value="Chromosome"/>
</dbReference>
<gene>
    <name evidence="2" type="ORF">IRI77_12980</name>
</gene>
<dbReference type="GO" id="GO:0008168">
    <property type="term" value="F:methyltransferase activity"/>
    <property type="evidence" value="ECO:0007669"/>
    <property type="project" value="UniProtKB-KW"/>
</dbReference>
<dbReference type="InterPro" id="IPR029063">
    <property type="entry name" value="SAM-dependent_MTases_sf"/>
</dbReference>
<name>A0A7S7SM22_PALFE</name>
<dbReference type="AlphaFoldDB" id="A0A7S7SM22"/>
<organism evidence="2 3">
    <name type="scientific">Paludibaculum fermentans</name>
    <dbReference type="NCBI Taxonomy" id="1473598"/>
    <lineage>
        <taxon>Bacteria</taxon>
        <taxon>Pseudomonadati</taxon>
        <taxon>Acidobacteriota</taxon>
        <taxon>Terriglobia</taxon>
        <taxon>Bryobacterales</taxon>
        <taxon>Bryobacteraceae</taxon>
        <taxon>Paludibaculum</taxon>
    </lineage>
</organism>
<evidence type="ECO:0000259" key="1">
    <source>
        <dbReference type="Pfam" id="PF13649"/>
    </source>
</evidence>
<keyword evidence="3" id="KW-1185">Reference proteome</keyword>
<accession>A0A7S7SM22</accession>
<dbReference type="SUPFAM" id="SSF53335">
    <property type="entry name" value="S-adenosyl-L-methionine-dependent methyltransferases"/>
    <property type="match status" value="1"/>
</dbReference>
<proteinExistence type="predicted"/>
<dbReference type="GO" id="GO:0032259">
    <property type="term" value="P:methylation"/>
    <property type="evidence" value="ECO:0007669"/>
    <property type="project" value="UniProtKB-KW"/>
</dbReference>
<dbReference type="RefSeq" id="WP_194452474.1">
    <property type="nucleotide sequence ID" value="NZ_CP063849.1"/>
</dbReference>
<reference evidence="2 3" key="1">
    <citation type="submission" date="2020-10" db="EMBL/GenBank/DDBJ databases">
        <title>Complete genome sequence of Paludibaculum fermentans P105T, a facultatively anaerobic acidobacterium capable of dissimilatory Fe(III) reduction.</title>
        <authorList>
            <person name="Dedysh S.N."/>
            <person name="Beletsky A.V."/>
            <person name="Kulichevskaya I.S."/>
            <person name="Mardanov A.V."/>
            <person name="Ravin N.V."/>
        </authorList>
    </citation>
    <scope>NUCLEOTIDE SEQUENCE [LARGE SCALE GENOMIC DNA]</scope>
    <source>
        <strain evidence="2 3">P105</strain>
    </source>
</reference>
<protein>
    <submittedName>
        <fullName evidence="2">Class I SAM-dependent methyltransferase</fullName>
    </submittedName>
</protein>
<dbReference type="Pfam" id="PF13649">
    <property type="entry name" value="Methyltransf_25"/>
    <property type="match status" value="1"/>
</dbReference>
<evidence type="ECO:0000313" key="2">
    <source>
        <dbReference type="EMBL" id="QOY90817.1"/>
    </source>
</evidence>
<dbReference type="CDD" id="cd02440">
    <property type="entry name" value="AdoMet_MTases"/>
    <property type="match status" value="1"/>
</dbReference>
<evidence type="ECO:0000313" key="3">
    <source>
        <dbReference type="Proteomes" id="UP000593892"/>
    </source>
</evidence>
<dbReference type="Gene3D" id="3.40.50.150">
    <property type="entry name" value="Vaccinia Virus protein VP39"/>
    <property type="match status" value="1"/>
</dbReference>
<feature type="domain" description="Methyltransferase" evidence="1">
    <location>
        <begin position="39"/>
        <end position="129"/>
    </location>
</feature>
<sequence length="213" mass="24345">MNADRIAALYRWIEYCAFGKALERRRFAFLPLVRGARNVLIAGEGDGRFAARLVEQNPGVRVDVLESSAEMIRLARQRLPQDAQVTFHQGDALQTPPGGPYDLVVTHFFLDCLSDEETVRFIQGAKQHLSFSALWLVSDFQQVSFWPASWHSWIWLRVMYGFFRVFTGLRTAKLPQIDRALHGAGFELVANDEERLGLIVSQLWRLDHKGSQL</sequence>
<keyword evidence="2" id="KW-0489">Methyltransferase</keyword>
<dbReference type="EMBL" id="CP063849">
    <property type="protein sequence ID" value="QOY90817.1"/>
    <property type="molecule type" value="Genomic_DNA"/>
</dbReference>